<evidence type="ECO:0000313" key="1">
    <source>
        <dbReference type="EMBL" id="TWP53223.1"/>
    </source>
</evidence>
<proteinExistence type="predicted"/>
<name>A0A563F010_9PSEU</name>
<evidence type="ECO:0000313" key="2">
    <source>
        <dbReference type="Proteomes" id="UP000316639"/>
    </source>
</evidence>
<dbReference type="Proteomes" id="UP000316639">
    <property type="component" value="Unassembled WGS sequence"/>
</dbReference>
<sequence>MFETTVHRALARPHDPPLDVWVELGKFYKPWLKQADSPGVLVEEKGLSFPLRLPGVLHGWLRSRRGPWLALVSYSLPTNSGVGPLRLQHLLPRQAVSRRWPNDEVPY</sequence>
<gene>
    <name evidence="1" type="ORF">FKR81_04430</name>
</gene>
<accession>A0A563F010</accession>
<dbReference type="RefSeq" id="WP_146349634.1">
    <property type="nucleotide sequence ID" value="NZ_VOBR01000003.1"/>
</dbReference>
<keyword evidence="2" id="KW-1185">Reference proteome</keyword>
<reference evidence="1 2" key="1">
    <citation type="submission" date="2019-07" db="EMBL/GenBank/DDBJ databases">
        <title>Lentzea xizangensis sp. nov., isolated from Qinghai-Tibetan Plateau Soils.</title>
        <authorList>
            <person name="Huang J."/>
        </authorList>
    </citation>
    <scope>NUCLEOTIDE SEQUENCE [LARGE SCALE GENOMIC DNA]</scope>
    <source>
        <strain evidence="1 2">FXJ1.1311</strain>
    </source>
</reference>
<organism evidence="1 2">
    <name type="scientific">Lentzea tibetensis</name>
    <dbReference type="NCBI Taxonomy" id="2591470"/>
    <lineage>
        <taxon>Bacteria</taxon>
        <taxon>Bacillati</taxon>
        <taxon>Actinomycetota</taxon>
        <taxon>Actinomycetes</taxon>
        <taxon>Pseudonocardiales</taxon>
        <taxon>Pseudonocardiaceae</taxon>
        <taxon>Lentzea</taxon>
    </lineage>
</organism>
<dbReference type="AlphaFoldDB" id="A0A563F010"/>
<dbReference type="EMBL" id="VOBR01000003">
    <property type="protein sequence ID" value="TWP53223.1"/>
    <property type="molecule type" value="Genomic_DNA"/>
</dbReference>
<protein>
    <submittedName>
        <fullName evidence="1">Uncharacterized protein</fullName>
    </submittedName>
</protein>
<dbReference type="OrthoDB" id="4377352at2"/>
<comment type="caution">
    <text evidence="1">The sequence shown here is derived from an EMBL/GenBank/DDBJ whole genome shotgun (WGS) entry which is preliminary data.</text>
</comment>